<organism evidence="6 7">
    <name type="scientific">Chironomus riparius</name>
    <dbReference type="NCBI Taxonomy" id="315576"/>
    <lineage>
        <taxon>Eukaryota</taxon>
        <taxon>Metazoa</taxon>
        <taxon>Ecdysozoa</taxon>
        <taxon>Arthropoda</taxon>
        <taxon>Hexapoda</taxon>
        <taxon>Insecta</taxon>
        <taxon>Pterygota</taxon>
        <taxon>Neoptera</taxon>
        <taxon>Endopterygota</taxon>
        <taxon>Diptera</taxon>
        <taxon>Nematocera</taxon>
        <taxon>Chironomoidea</taxon>
        <taxon>Chironomidae</taxon>
        <taxon>Chironominae</taxon>
        <taxon>Chironomus</taxon>
    </lineage>
</organism>
<evidence type="ECO:0000256" key="2">
    <source>
        <dbReference type="ARBA" id="ARBA00008098"/>
    </source>
</evidence>
<evidence type="ECO:0000256" key="5">
    <source>
        <dbReference type="SAM" id="SignalP"/>
    </source>
</evidence>
<accession>A0A9N9SB08</accession>
<evidence type="ECO:0000256" key="3">
    <source>
        <dbReference type="ARBA" id="ARBA00022448"/>
    </source>
</evidence>
<evidence type="ECO:0000256" key="1">
    <source>
        <dbReference type="ARBA" id="ARBA00004613"/>
    </source>
</evidence>
<reference evidence="6" key="2">
    <citation type="submission" date="2022-10" db="EMBL/GenBank/DDBJ databases">
        <authorList>
            <consortium name="ENA_rothamsted_submissions"/>
            <consortium name="culmorum"/>
            <person name="King R."/>
        </authorList>
    </citation>
    <scope>NUCLEOTIDE SEQUENCE</scope>
</reference>
<dbReference type="PANTHER" id="PTHR21066">
    <property type="entry name" value="ODORANT-BINDING PROTEIN 59A-RELATED"/>
    <property type="match status" value="1"/>
</dbReference>
<dbReference type="GO" id="GO:0005576">
    <property type="term" value="C:extracellular region"/>
    <property type="evidence" value="ECO:0007669"/>
    <property type="project" value="UniProtKB-SubCell"/>
</dbReference>
<keyword evidence="4" id="KW-0964">Secreted</keyword>
<name>A0A9N9SB08_9DIPT</name>
<comment type="subcellular location">
    <subcellularLocation>
        <location evidence="1">Secreted</location>
    </subcellularLocation>
</comment>
<evidence type="ECO:0008006" key="8">
    <source>
        <dbReference type="Google" id="ProtNLM"/>
    </source>
</evidence>
<comment type="similarity">
    <text evidence="2">Belongs to the PBP/GOBP family.</text>
</comment>
<dbReference type="Proteomes" id="UP001153620">
    <property type="component" value="Chromosome 4"/>
</dbReference>
<sequence>MEIIGVILLFCCVILINVVGILTYENSDCTNLKETENKPRDCCEFPILYVNHTTLQKCFRTCPSIKSDDKYENDEEKQKDECCLVKCIHEVEEVVDKMGASNLENLKYSFRSRNGSFLSDEWQKVVDKAVDKCGEKFPQSDQIESCLPAYHRKVLKCTYISSFLNCVDSKRTARCIALRKSVQDCTNSNDMSLEAWSIFFA</sequence>
<evidence type="ECO:0000313" key="7">
    <source>
        <dbReference type="Proteomes" id="UP001153620"/>
    </source>
</evidence>
<keyword evidence="7" id="KW-1185">Reference proteome</keyword>
<proteinExistence type="inferred from homology"/>
<gene>
    <name evidence="6" type="ORF">CHIRRI_LOCUS14395</name>
</gene>
<evidence type="ECO:0000313" key="6">
    <source>
        <dbReference type="EMBL" id="CAG9811588.1"/>
    </source>
</evidence>
<feature type="chain" id="PRO_5040177195" description="Odorant binding protein" evidence="5">
    <location>
        <begin position="24"/>
        <end position="201"/>
    </location>
</feature>
<dbReference type="AlphaFoldDB" id="A0A9N9SB08"/>
<dbReference type="InterPro" id="IPR052295">
    <property type="entry name" value="Odorant-binding_protein"/>
</dbReference>
<evidence type="ECO:0000256" key="4">
    <source>
        <dbReference type="ARBA" id="ARBA00022525"/>
    </source>
</evidence>
<keyword evidence="5" id="KW-0732">Signal</keyword>
<feature type="signal peptide" evidence="5">
    <location>
        <begin position="1"/>
        <end position="23"/>
    </location>
</feature>
<keyword evidence="3" id="KW-0813">Transport</keyword>
<reference evidence="6" key="1">
    <citation type="submission" date="2022-01" db="EMBL/GenBank/DDBJ databases">
        <authorList>
            <person name="King R."/>
        </authorList>
    </citation>
    <scope>NUCLEOTIDE SEQUENCE</scope>
</reference>
<dbReference type="EMBL" id="OU895880">
    <property type="protein sequence ID" value="CAG9811588.1"/>
    <property type="molecule type" value="Genomic_DNA"/>
</dbReference>
<dbReference type="OrthoDB" id="10523380at2759"/>
<dbReference type="Gene3D" id="1.10.238.270">
    <property type="match status" value="1"/>
</dbReference>
<protein>
    <recommendedName>
        <fullName evidence="8">Odorant binding protein</fullName>
    </recommendedName>
</protein>